<dbReference type="Gene3D" id="2.60.120.380">
    <property type="match status" value="2"/>
</dbReference>
<feature type="domain" description="Fibronectin type-III" evidence="3">
    <location>
        <begin position="324"/>
        <end position="418"/>
    </location>
</feature>
<gene>
    <name evidence="4" type="ORF">J2781_000417</name>
</gene>
<dbReference type="InterPro" id="IPR036116">
    <property type="entry name" value="FN3_sf"/>
</dbReference>
<dbReference type="SUPFAM" id="SSF49265">
    <property type="entry name" value="Fibronectin type III"/>
    <property type="match status" value="1"/>
</dbReference>
<feature type="chain" id="PRO_5046274060" description="Fibronectin type-III domain-containing protein" evidence="2">
    <location>
        <begin position="25"/>
        <end position="780"/>
    </location>
</feature>
<proteinExistence type="predicted"/>
<keyword evidence="5" id="KW-1185">Reference proteome</keyword>
<dbReference type="Pfam" id="PF23759">
    <property type="entry name" value="GBD_T9SS_assoc"/>
    <property type="match status" value="2"/>
</dbReference>
<evidence type="ECO:0000256" key="1">
    <source>
        <dbReference type="ARBA" id="ARBA00022729"/>
    </source>
</evidence>
<dbReference type="RefSeq" id="WP_115981833.1">
    <property type="nucleotide sequence ID" value="NZ_JAVDQS010000001.1"/>
</dbReference>
<feature type="signal peptide" evidence="2">
    <location>
        <begin position="1"/>
        <end position="24"/>
    </location>
</feature>
<dbReference type="PROSITE" id="PS50853">
    <property type="entry name" value="FN3"/>
    <property type="match status" value="1"/>
</dbReference>
<dbReference type="InterPro" id="IPR056600">
    <property type="entry name" value="GBD_T9SS_assoc"/>
</dbReference>
<dbReference type="Proteomes" id="UP001184853">
    <property type="component" value="Unassembled WGS sequence"/>
</dbReference>
<dbReference type="Gene3D" id="2.60.40.10">
    <property type="entry name" value="Immunoglobulins"/>
    <property type="match status" value="2"/>
</dbReference>
<evidence type="ECO:0000256" key="2">
    <source>
        <dbReference type="SAM" id="SignalP"/>
    </source>
</evidence>
<accession>A0ABU1L9X4</accession>
<dbReference type="InterPro" id="IPR013783">
    <property type="entry name" value="Ig-like_fold"/>
</dbReference>
<organism evidence="4 5">
    <name type="scientific">Chryseobacterium geocarposphaerae</name>
    <dbReference type="NCBI Taxonomy" id="1416776"/>
    <lineage>
        <taxon>Bacteria</taxon>
        <taxon>Pseudomonadati</taxon>
        <taxon>Bacteroidota</taxon>
        <taxon>Flavobacteriia</taxon>
        <taxon>Flavobacteriales</taxon>
        <taxon>Weeksellaceae</taxon>
        <taxon>Chryseobacterium group</taxon>
        <taxon>Chryseobacterium</taxon>
    </lineage>
</organism>
<comment type="caution">
    <text evidence="4">The sequence shown here is derived from an EMBL/GenBank/DDBJ whole genome shotgun (WGS) entry which is preliminary data.</text>
</comment>
<dbReference type="Pfam" id="PF18962">
    <property type="entry name" value="Por_Secre_tail"/>
    <property type="match status" value="1"/>
</dbReference>
<name>A0ABU1L9X4_9FLAO</name>
<evidence type="ECO:0000313" key="4">
    <source>
        <dbReference type="EMBL" id="MDR6403513.1"/>
    </source>
</evidence>
<dbReference type="InterPro" id="IPR026444">
    <property type="entry name" value="Secre_tail"/>
</dbReference>
<sequence length="780" mass="81046">MKKLNLLFLFLTCMLACQLYQGQAYPVATCSSNVDNMTYSVMRSNTIANEKQRMAFIIPASQLSDIANGTITSTYFKRATASGSLNADTTFKIYLKNTSATDFGSTAPDWATEIGSATLVYDSNPQTAVGSTSGFKQFQHATNFVYTAGSNLAVYTEYVQTTAQASSIFWQYEYSGPCINSSNSNTTKYLGTTGTFGATLTSSNYRRPVIGFDATVPPPTTPPSCTTISAPANAATGVSLTPTITWAATPITSSYVINMGTTPGGTNILNGVDVGNVTSYAIPAATPLTYSTQYYVTVIPKNVVGMATGCTENTFTTLSMPCPSVSSPSASATGVSTIPTIVWGAVTGATGYKLTVGTTSGGTDLLNNVDLGNVTSYAFSAPLNISTTYYYTVTAYNASTNSTGCTVRSFTTTSVPPPANDNCAGAVTLTVNPDLACGVTTSANTLGASLSMAATPCNGNPDDDVWFKFVATNTAHTVTLSNIVSTGSTTASDMYFQVLSGACGSQTSLLCSDPNTNIVGVLTPGETYYVRVYTYSGAGYNTSFNICIGTPPPPPVNDACSGAIPLMVGGAFATNAITTTNVGAVTDGTTSCQTNRGDNVWYSVVVPASGSITIETQGVTGSGLLDTILSVHSGTCGSLTSIACDDDNGVGNYSLVTLTGQTPGTTLYVSVWRYTGSAGGTSTTGQFMVSAYDASLLATNEVNNSKNAIKAYPNPFSDVLNISDVADVKNILVTDISGRLVKTISNPASALHLGDLKQGMYLVTLEMKDGSKQTIKTIKK</sequence>
<reference evidence="4 5" key="1">
    <citation type="submission" date="2023-07" db="EMBL/GenBank/DDBJ databases">
        <title>Sorghum-associated microbial communities from plants grown in Nebraska, USA.</title>
        <authorList>
            <person name="Schachtman D."/>
        </authorList>
    </citation>
    <scope>NUCLEOTIDE SEQUENCE [LARGE SCALE GENOMIC DNA]</scope>
    <source>
        <strain evidence="4 5">DS1709</strain>
    </source>
</reference>
<protein>
    <recommendedName>
        <fullName evidence="3">Fibronectin type-III domain-containing protein</fullName>
    </recommendedName>
</protein>
<dbReference type="NCBIfam" id="TIGR04183">
    <property type="entry name" value="Por_Secre_tail"/>
    <property type="match status" value="1"/>
</dbReference>
<evidence type="ECO:0000259" key="3">
    <source>
        <dbReference type="PROSITE" id="PS50853"/>
    </source>
</evidence>
<evidence type="ECO:0000313" key="5">
    <source>
        <dbReference type="Proteomes" id="UP001184853"/>
    </source>
</evidence>
<dbReference type="InterPro" id="IPR003961">
    <property type="entry name" value="FN3_dom"/>
</dbReference>
<dbReference type="EMBL" id="JAVDQS010000001">
    <property type="protein sequence ID" value="MDR6403513.1"/>
    <property type="molecule type" value="Genomic_DNA"/>
</dbReference>
<keyword evidence="1 2" id="KW-0732">Signal</keyword>